<gene>
    <name evidence="23" type="ORF">HAX54_015541</name>
</gene>
<comment type="pathway">
    <text evidence="4">Protein modification; protein ubiquitination.</text>
</comment>
<comment type="similarity">
    <text evidence="16">Belongs to the major facilitator superfamily. Phosphate:H(+) symporter (TC 2.A.1.9) family.</text>
</comment>
<evidence type="ECO:0000256" key="11">
    <source>
        <dbReference type="ARBA" id="ARBA00022840"/>
    </source>
</evidence>
<dbReference type="PANTHER" id="PTHR31187:SF13">
    <property type="entry name" value="ADP,ATP CARRIER PROTEIN 1, CHLOROPLASTIC"/>
    <property type="match status" value="1"/>
</dbReference>
<evidence type="ECO:0000256" key="3">
    <source>
        <dbReference type="ARBA" id="ARBA00004334"/>
    </source>
</evidence>
<proteinExistence type="inferred from homology"/>
<dbReference type="NCBIfam" id="TIGR00769">
    <property type="entry name" value="AAA"/>
    <property type="match status" value="1"/>
</dbReference>
<feature type="transmembrane region" description="Helical" evidence="19">
    <location>
        <begin position="532"/>
        <end position="560"/>
    </location>
</feature>
<comment type="subcellular location">
    <subcellularLocation>
        <location evidence="2">Endomembrane system</location>
        <topology evidence="2">Multi-pass membrane protein</topology>
    </subcellularLocation>
    <subcellularLocation>
        <location evidence="19">Plastid</location>
        <location evidence="19">Chloroplast membrane</location>
        <topology evidence="19">Multi-pass membrane protein</topology>
    </subcellularLocation>
    <subcellularLocation>
        <location evidence="3">Plastid</location>
        <location evidence="3">Chloroplast thylakoid membrane</location>
    </subcellularLocation>
</comment>
<dbReference type="InterPro" id="IPR021319">
    <property type="entry name" value="DUF2921"/>
</dbReference>
<dbReference type="InterPro" id="IPR036259">
    <property type="entry name" value="MFS_trans_sf"/>
</dbReference>
<keyword evidence="13 19" id="KW-1133">Transmembrane helix</keyword>
<keyword evidence="19" id="KW-0150">Chloroplast</keyword>
<feature type="domain" description="NADH:quinone oxidoreductase/Mrp antiporter transmembrane" evidence="21">
    <location>
        <begin position="626"/>
        <end position="679"/>
    </location>
</feature>
<dbReference type="Proteomes" id="UP000823775">
    <property type="component" value="Unassembled WGS sequence"/>
</dbReference>
<keyword evidence="15 19" id="KW-0472">Membrane</keyword>
<dbReference type="InterPro" id="IPR001750">
    <property type="entry name" value="ND/Mrp_TM"/>
</dbReference>
<evidence type="ECO:0000256" key="5">
    <source>
        <dbReference type="ARBA" id="ARBA00022448"/>
    </source>
</evidence>
<dbReference type="PANTHER" id="PTHR31187">
    <property type="match status" value="1"/>
</dbReference>
<dbReference type="Pfam" id="PF03219">
    <property type="entry name" value="TLC"/>
    <property type="match status" value="1"/>
</dbReference>
<keyword evidence="7" id="KW-0808">Transferase</keyword>
<comment type="catalytic activity">
    <reaction evidence="1">
        <text>S-ubiquitinyl-[E2 ubiquitin-conjugating enzyme]-L-cysteine + [acceptor protein]-L-lysine = [E2 ubiquitin-conjugating enzyme]-L-cysteine + N(6)-ubiquitinyl-[acceptor protein]-L-lysine.</text>
        <dbReference type="EC" id="2.3.2.27"/>
    </reaction>
</comment>
<evidence type="ECO:0000256" key="2">
    <source>
        <dbReference type="ARBA" id="ARBA00004127"/>
    </source>
</evidence>
<name>A0ABS8Y2N5_DATST</name>
<feature type="transmembrane region" description="Helical" evidence="19">
    <location>
        <begin position="310"/>
        <end position="329"/>
    </location>
</feature>
<feature type="transmembrane region" description="Helical" evidence="19">
    <location>
        <begin position="230"/>
        <end position="256"/>
    </location>
</feature>
<sequence length="1046" mass="116223">MEAVLQTKGLLSLPSKPKTKAFYPLPQGGLRHRFNSSNPLKPKPLNGLSLSSNGFQKFQGFASKHQLSGQKNRYFPICKAEAAAAADGQPLFAEKEPPKFMGIELVTLKKILPLGAMFFCILFNYTILRDTKDVLVVTAKGSSAEIIPFLKTWVNLPMAIGFMLLYTKLANVLSKEALFYTVILPFIAFFGAFGFVLYPLSNYFHPTAFADKLLNTLGPRFLGPIAILRIWSFCLFYVMAELWGSVVVSVLFWGFANQITTVDEAKRFYPLFGLGANVALIFSGRTVKYFSSLRSSLGPGVDGWAISLKGMMSIVVLMGGAICFFYWWVNRNVPLPTRSKKKKVKPNMTTMESLKFLVSSKYIRNLATLVVAYGISINLVEVTWKSKLKAQFPSPNEYSSFMGDFSTATGIATFTMMLLSQWIFDKYGWGAAAKITPTVLLLTGVGFFSLLLFGAPLAPTLAKFGMTPLLAAVYVGAMQNIFSKSAKYSLFDPCKEMAYIPLDEDTKVKGKAAIDVVCNPLGKSGGALIQQFMILTFGSLASSTPYLGGVLLVIVLAWLAAAKSLDEQFTALRREEELEKEMERASLKIPVVSENGNGPLSSGSSLNPTGGDSTSASSEPSSPRSLGEIELQEIVNGLINTQMYNSPGISIALIFIIIGIGFKLSPAPSHQWTPDVYEGVRFVREIPTSLSISEICDVILDVKSVSNGIPILGVLVLLAATELSMASSDTNIKEESYVKLVKALPHAMRNKTIPKTFLILEILSLGHLLGRHWSFLREHTFQEESKVPSYPAYDDQKILLNISGQLTLTEKYFSHVAKIFLGGLYDAYSIQLLGYGVPLVMDTPILFIWKEYHYPQSGSLRTGTTNIEFHFMQKLLLLVTFMLTLKLFQKVWDSRSITLSSLSLNRRPNDKKAVLFASAIHVASFTVFNACHNMMAGETELVTQLDKYWGIIQDCFLLPQIIGLMEYKFQAKPLSKVYYIGFTVLRFVLRRYDYLRDPVFSVYFHTEDTAVSCQFSSKFENVGMMTILTFLAILYHIQQQNIKTVI</sequence>
<evidence type="ECO:0000256" key="14">
    <source>
        <dbReference type="ARBA" id="ARBA00023027"/>
    </source>
</evidence>
<keyword evidence="8 19" id="KW-0812">Transmembrane</keyword>
<feature type="transmembrane region" description="Helical" evidence="19">
    <location>
        <begin position="178"/>
        <end position="198"/>
    </location>
</feature>
<accession>A0ABS8Y2N5</accession>
<evidence type="ECO:0000256" key="16">
    <source>
        <dbReference type="ARBA" id="ARBA00044504"/>
    </source>
</evidence>
<evidence type="ECO:0000256" key="8">
    <source>
        <dbReference type="ARBA" id="ARBA00022692"/>
    </source>
</evidence>
<dbReference type="Pfam" id="PF00361">
    <property type="entry name" value="Proton_antipo_M"/>
    <property type="match status" value="1"/>
</dbReference>
<dbReference type="SUPFAM" id="SSF103473">
    <property type="entry name" value="MFS general substrate transporter"/>
    <property type="match status" value="1"/>
</dbReference>
<evidence type="ECO:0000256" key="17">
    <source>
        <dbReference type="ARBA" id="ARBA00047726"/>
    </source>
</evidence>
<reference evidence="23 24" key="1">
    <citation type="journal article" date="2021" name="BMC Genomics">
        <title>Datura genome reveals duplications of psychoactive alkaloid biosynthetic genes and high mutation rate following tissue culture.</title>
        <authorList>
            <person name="Rajewski A."/>
            <person name="Carter-House D."/>
            <person name="Stajich J."/>
            <person name="Litt A."/>
        </authorList>
    </citation>
    <scope>NUCLEOTIDE SEQUENCE [LARGE SCALE GENOMIC DNA]</scope>
    <source>
        <strain evidence="23">AR-01</strain>
    </source>
</reference>
<feature type="transmembrane region" description="Helical" evidence="19">
    <location>
        <begin position="268"/>
        <end position="290"/>
    </location>
</feature>
<keyword evidence="24" id="KW-1185">Reference proteome</keyword>
<keyword evidence="5 19" id="KW-0813">Transport</keyword>
<evidence type="ECO:0000256" key="13">
    <source>
        <dbReference type="ARBA" id="ARBA00022989"/>
    </source>
</evidence>
<feature type="transmembrane region" description="Helical" evidence="19">
    <location>
        <begin position="362"/>
        <end position="380"/>
    </location>
</feature>
<keyword evidence="6 19" id="KW-0934">Plastid</keyword>
<feature type="transmembrane region" description="Helical" evidence="19">
    <location>
        <begin position="464"/>
        <end position="482"/>
    </location>
</feature>
<evidence type="ECO:0000256" key="6">
    <source>
        <dbReference type="ARBA" id="ARBA00022640"/>
    </source>
</evidence>
<feature type="transmembrane region" description="Helical" evidence="19">
    <location>
        <begin position="111"/>
        <end position="128"/>
    </location>
</feature>
<feature type="transmembrane region" description="Helical" evidence="19">
    <location>
        <begin position="400"/>
        <end position="419"/>
    </location>
</feature>
<evidence type="ECO:0000313" key="24">
    <source>
        <dbReference type="Proteomes" id="UP000823775"/>
    </source>
</evidence>
<protein>
    <recommendedName>
        <fullName evidence="19">ADP,ATP carrier protein</fullName>
    </recommendedName>
</protein>
<keyword evidence="14" id="KW-0520">NAD</keyword>
<comment type="catalytic activity">
    <reaction evidence="17">
        <text>a plastoquinone + NADPH + (n+1) H(+)(in) = a plastoquinol + NADP(+) + n H(+)(out)</text>
        <dbReference type="Rhea" id="RHEA:42612"/>
        <dbReference type="Rhea" id="RHEA-COMP:9561"/>
        <dbReference type="Rhea" id="RHEA-COMP:9562"/>
        <dbReference type="ChEBI" id="CHEBI:15378"/>
        <dbReference type="ChEBI" id="CHEBI:17757"/>
        <dbReference type="ChEBI" id="CHEBI:57783"/>
        <dbReference type="ChEBI" id="CHEBI:58349"/>
        <dbReference type="ChEBI" id="CHEBI:62192"/>
    </reaction>
</comment>
<dbReference type="InterPro" id="IPR004667">
    <property type="entry name" value="ADP_ATP_car_bac_type"/>
</dbReference>
<dbReference type="EMBL" id="JACEIK010019939">
    <property type="protein sequence ID" value="MCE5166188.1"/>
    <property type="molecule type" value="Genomic_DNA"/>
</dbReference>
<evidence type="ECO:0000256" key="19">
    <source>
        <dbReference type="RuleBase" id="RU363121"/>
    </source>
</evidence>
<feature type="compositionally biased region" description="Low complexity" evidence="20">
    <location>
        <begin position="593"/>
        <end position="625"/>
    </location>
</feature>
<evidence type="ECO:0000256" key="15">
    <source>
        <dbReference type="ARBA" id="ARBA00023136"/>
    </source>
</evidence>
<organism evidence="23 24">
    <name type="scientific">Datura stramonium</name>
    <name type="common">Jimsonweed</name>
    <name type="synonym">Common thornapple</name>
    <dbReference type="NCBI Taxonomy" id="4076"/>
    <lineage>
        <taxon>Eukaryota</taxon>
        <taxon>Viridiplantae</taxon>
        <taxon>Streptophyta</taxon>
        <taxon>Embryophyta</taxon>
        <taxon>Tracheophyta</taxon>
        <taxon>Spermatophyta</taxon>
        <taxon>Magnoliopsida</taxon>
        <taxon>eudicotyledons</taxon>
        <taxon>Gunneridae</taxon>
        <taxon>Pentapetalae</taxon>
        <taxon>asterids</taxon>
        <taxon>lamiids</taxon>
        <taxon>Solanales</taxon>
        <taxon>Solanaceae</taxon>
        <taxon>Solanoideae</taxon>
        <taxon>Datureae</taxon>
        <taxon>Datura</taxon>
    </lineage>
</organism>
<feature type="domain" description="SWEET-like" evidence="22">
    <location>
        <begin position="829"/>
        <end position="1040"/>
    </location>
</feature>
<keyword evidence="9 19" id="KW-0547">Nucleotide-binding</keyword>
<evidence type="ECO:0000256" key="4">
    <source>
        <dbReference type="ARBA" id="ARBA00004906"/>
    </source>
</evidence>
<evidence type="ECO:0000256" key="9">
    <source>
        <dbReference type="ARBA" id="ARBA00022741"/>
    </source>
</evidence>
<evidence type="ECO:0000256" key="7">
    <source>
        <dbReference type="ARBA" id="ARBA00022679"/>
    </source>
</evidence>
<comment type="caution">
    <text evidence="23">The sequence shown here is derived from an EMBL/GenBank/DDBJ whole genome shotgun (WGS) entry which is preliminary data.</text>
</comment>
<feature type="transmembrane region" description="Helical" evidence="19">
    <location>
        <begin position="148"/>
        <end position="166"/>
    </location>
</feature>
<evidence type="ECO:0000259" key="21">
    <source>
        <dbReference type="Pfam" id="PF00361"/>
    </source>
</evidence>
<evidence type="ECO:0000256" key="10">
    <source>
        <dbReference type="ARBA" id="ARBA00022786"/>
    </source>
</evidence>
<comment type="catalytic activity">
    <reaction evidence="18">
        <text>a plastoquinone + NADH + (n+1) H(+)(in) = a plastoquinol + NAD(+) + n H(+)(out)</text>
        <dbReference type="Rhea" id="RHEA:42608"/>
        <dbReference type="Rhea" id="RHEA-COMP:9561"/>
        <dbReference type="Rhea" id="RHEA-COMP:9562"/>
        <dbReference type="ChEBI" id="CHEBI:15378"/>
        <dbReference type="ChEBI" id="CHEBI:17757"/>
        <dbReference type="ChEBI" id="CHEBI:57540"/>
        <dbReference type="ChEBI" id="CHEBI:57945"/>
        <dbReference type="ChEBI" id="CHEBI:62192"/>
    </reaction>
</comment>
<feature type="transmembrane region" description="Helical" evidence="19">
    <location>
        <begin position="439"/>
        <end position="458"/>
    </location>
</feature>
<comment type="similarity">
    <text evidence="19">Belongs to the ADP/ATP translocase tlc family.</text>
</comment>
<evidence type="ECO:0000256" key="12">
    <source>
        <dbReference type="ARBA" id="ARBA00022967"/>
    </source>
</evidence>
<keyword evidence="11 19" id="KW-0067">ATP-binding</keyword>
<feature type="region of interest" description="Disordered" evidence="20">
    <location>
        <begin position="592"/>
        <end position="625"/>
    </location>
</feature>
<evidence type="ECO:0000259" key="22">
    <source>
        <dbReference type="Pfam" id="PF11145"/>
    </source>
</evidence>
<evidence type="ECO:0000256" key="20">
    <source>
        <dbReference type="SAM" id="MobiDB-lite"/>
    </source>
</evidence>
<evidence type="ECO:0000256" key="1">
    <source>
        <dbReference type="ARBA" id="ARBA00000900"/>
    </source>
</evidence>
<dbReference type="Pfam" id="PF11145">
    <property type="entry name" value="DUF2921"/>
    <property type="match status" value="1"/>
</dbReference>
<keyword evidence="12" id="KW-1278">Translocase</keyword>
<keyword evidence="10" id="KW-0833">Ubl conjugation pathway</keyword>
<evidence type="ECO:0000256" key="18">
    <source>
        <dbReference type="ARBA" id="ARBA00048026"/>
    </source>
</evidence>
<evidence type="ECO:0000313" key="23">
    <source>
        <dbReference type="EMBL" id="MCE5166188.1"/>
    </source>
</evidence>